<name>A0A8X7YHQ1_POPTO</name>
<evidence type="ECO:0000256" key="3">
    <source>
        <dbReference type="ARBA" id="ARBA00022475"/>
    </source>
</evidence>
<feature type="domain" description="COBRA C-terminal" evidence="10">
    <location>
        <begin position="408"/>
        <end position="619"/>
    </location>
</feature>
<keyword evidence="3" id="KW-1003">Cell membrane</keyword>
<sequence>MAIRNLCVILVTISLSAYSSLSQAPPPPPPSNSTCNDVFVSYTYNRGRPIRPFDPTNQAYRFESTVTVLNNGRDELKSWRVYVGFRYKERLTSATNAVLADGTPLPGFVGNGTEFVGFPETDLKTAIDTAGDLTQMEVRVELVGTQFGVGDPGIPLPNNLTLVNDGYTCPAATTQGNEMHLCCTRNVSSRPDNNLEDNFLPRQDGDVIIMYDVTRTYENYYWAQVNISNHNPLGRLDNWKLSWEWMSEEFIYAMKGAYPSVVDTRDCIYGRQGQYYLKMDFSQALSCEKLPTIIDLPPTSENDTNLGLFPLCCRNGTILSPTMDPSKSFSVFQMQVFKMPPYLNRSFLIPPQNWKINGAFNSDFECGPPTPVSPSHFSDPNGLPSKRSAVASWQVVCNITHFKDQSPKCCVSFSAFYNDSVVPCGTCACGCNTKPSQTCSANETALLLPYSTLLLPFENRTSEALEWARIKRMTVPNPLPCGDSCGVSINWHVLSDYRGGWNARISLFNWGDNAFADWFAAVQLDKAAPGFEKFYSFNGSALPESNNTLFMQGFPNLNYLLAERDGDNPRKDPRVPGMQQSVISFTKKKTPGINVAGEDGFPTKVIFNGEECALPAIRPSSGHKTNAAPFAFVIALALLFIH</sequence>
<feature type="signal peptide" evidence="9">
    <location>
        <begin position="1"/>
        <end position="22"/>
    </location>
</feature>
<comment type="similarity">
    <text evidence="2">Belongs to the COBRA family.</text>
</comment>
<evidence type="ECO:0000256" key="9">
    <source>
        <dbReference type="SAM" id="SignalP"/>
    </source>
</evidence>
<proteinExistence type="inferred from homology"/>
<dbReference type="GO" id="GO:0005886">
    <property type="term" value="C:plasma membrane"/>
    <property type="evidence" value="ECO:0007669"/>
    <property type="project" value="UniProtKB-SubCell"/>
</dbReference>
<dbReference type="GO" id="GO:0010215">
    <property type="term" value="P:cellulose microfibril organization"/>
    <property type="evidence" value="ECO:0007669"/>
    <property type="project" value="InterPro"/>
</dbReference>
<evidence type="ECO:0000256" key="7">
    <source>
        <dbReference type="ARBA" id="ARBA00023180"/>
    </source>
</evidence>
<dbReference type="Pfam" id="PF04833">
    <property type="entry name" value="COBRA"/>
    <property type="match status" value="1"/>
</dbReference>
<evidence type="ECO:0000313" key="12">
    <source>
        <dbReference type="Proteomes" id="UP000886885"/>
    </source>
</evidence>
<keyword evidence="7" id="KW-0325">Glycoprotein</keyword>
<evidence type="ECO:0000259" key="10">
    <source>
        <dbReference type="Pfam" id="PF25079"/>
    </source>
</evidence>
<keyword evidence="8" id="KW-0449">Lipoprotein</keyword>
<gene>
    <name evidence="11" type="ORF">POTOM_046902</name>
</gene>
<dbReference type="PANTHER" id="PTHR31052:SF19">
    <property type="entry name" value="COBRA-LIKE PROTEIN 7"/>
    <property type="match status" value="1"/>
</dbReference>
<accession>A0A8X7YHQ1</accession>
<dbReference type="EMBL" id="JAAWWB010000027">
    <property type="protein sequence ID" value="KAG6749832.1"/>
    <property type="molecule type" value="Genomic_DNA"/>
</dbReference>
<feature type="chain" id="PRO_5036500105" description="COBRA C-terminal domain-containing protein" evidence="9">
    <location>
        <begin position="23"/>
        <end position="642"/>
    </location>
</feature>
<evidence type="ECO:0000256" key="5">
    <source>
        <dbReference type="ARBA" id="ARBA00022729"/>
    </source>
</evidence>
<dbReference type="InterPro" id="IPR006918">
    <property type="entry name" value="COBRA_pln"/>
</dbReference>
<dbReference type="PANTHER" id="PTHR31052">
    <property type="entry name" value="COBRA-LIKE PROTEIN 7"/>
    <property type="match status" value="1"/>
</dbReference>
<dbReference type="GO" id="GO:0098552">
    <property type="term" value="C:side of membrane"/>
    <property type="evidence" value="ECO:0007669"/>
    <property type="project" value="UniProtKB-KW"/>
</dbReference>
<comment type="caution">
    <text evidence="11">The sequence shown here is derived from an EMBL/GenBank/DDBJ whole genome shotgun (WGS) entry which is preliminary data.</text>
</comment>
<dbReference type="Pfam" id="PF25079">
    <property type="entry name" value="COB_C"/>
    <property type="match status" value="1"/>
</dbReference>
<dbReference type="InterPro" id="IPR056900">
    <property type="entry name" value="COB_C"/>
</dbReference>
<evidence type="ECO:0000256" key="2">
    <source>
        <dbReference type="ARBA" id="ARBA00005507"/>
    </source>
</evidence>
<keyword evidence="12" id="KW-1185">Reference proteome</keyword>
<keyword evidence="4" id="KW-0336">GPI-anchor</keyword>
<protein>
    <recommendedName>
        <fullName evidence="10">COBRA C-terminal domain-containing protein</fullName>
    </recommendedName>
</protein>
<evidence type="ECO:0000256" key="1">
    <source>
        <dbReference type="ARBA" id="ARBA00004609"/>
    </source>
</evidence>
<keyword evidence="6" id="KW-0472">Membrane</keyword>
<evidence type="ECO:0000256" key="4">
    <source>
        <dbReference type="ARBA" id="ARBA00022622"/>
    </source>
</evidence>
<evidence type="ECO:0000313" key="11">
    <source>
        <dbReference type="EMBL" id="KAG6749832.1"/>
    </source>
</evidence>
<evidence type="ECO:0000256" key="6">
    <source>
        <dbReference type="ARBA" id="ARBA00023136"/>
    </source>
</evidence>
<evidence type="ECO:0000256" key="8">
    <source>
        <dbReference type="ARBA" id="ARBA00023288"/>
    </source>
</evidence>
<dbReference type="OrthoDB" id="2014623at2759"/>
<reference evidence="11" key="1">
    <citation type="journal article" date="2020" name="bioRxiv">
        <title>Hybrid origin of Populus tomentosa Carr. identified through genome sequencing and phylogenomic analysis.</title>
        <authorList>
            <person name="An X."/>
            <person name="Gao K."/>
            <person name="Chen Z."/>
            <person name="Li J."/>
            <person name="Yang X."/>
            <person name="Yang X."/>
            <person name="Zhou J."/>
            <person name="Guo T."/>
            <person name="Zhao T."/>
            <person name="Huang S."/>
            <person name="Miao D."/>
            <person name="Khan W.U."/>
            <person name="Rao P."/>
            <person name="Ye M."/>
            <person name="Lei B."/>
            <person name="Liao W."/>
            <person name="Wang J."/>
            <person name="Ji L."/>
            <person name="Li Y."/>
            <person name="Guo B."/>
            <person name="Mustafa N.S."/>
            <person name="Li S."/>
            <person name="Yun Q."/>
            <person name="Keller S.R."/>
            <person name="Mao J."/>
            <person name="Zhang R."/>
            <person name="Strauss S.H."/>
        </authorList>
    </citation>
    <scope>NUCLEOTIDE SEQUENCE</scope>
    <source>
        <strain evidence="11">GM15</strain>
        <tissue evidence="11">Leaf</tissue>
    </source>
</reference>
<keyword evidence="5 9" id="KW-0732">Signal</keyword>
<dbReference type="Proteomes" id="UP000886885">
    <property type="component" value="Chromosome 14A"/>
</dbReference>
<dbReference type="AlphaFoldDB" id="A0A8X7YHQ1"/>
<comment type="subcellular location">
    <subcellularLocation>
        <location evidence="1">Cell membrane</location>
        <topology evidence="1">Lipid-anchor</topology>
        <topology evidence="1">GPI-anchor</topology>
    </subcellularLocation>
</comment>
<organism evidence="11 12">
    <name type="scientific">Populus tomentosa</name>
    <name type="common">Chinese white poplar</name>
    <dbReference type="NCBI Taxonomy" id="118781"/>
    <lineage>
        <taxon>Eukaryota</taxon>
        <taxon>Viridiplantae</taxon>
        <taxon>Streptophyta</taxon>
        <taxon>Embryophyta</taxon>
        <taxon>Tracheophyta</taxon>
        <taxon>Spermatophyta</taxon>
        <taxon>Magnoliopsida</taxon>
        <taxon>eudicotyledons</taxon>
        <taxon>Gunneridae</taxon>
        <taxon>Pentapetalae</taxon>
        <taxon>rosids</taxon>
        <taxon>fabids</taxon>
        <taxon>Malpighiales</taxon>
        <taxon>Salicaceae</taxon>
        <taxon>Saliceae</taxon>
        <taxon>Populus</taxon>
    </lineage>
</organism>